<dbReference type="AlphaFoldDB" id="A0A9D6UN08"/>
<dbReference type="PANTHER" id="PTHR33694:SF1">
    <property type="entry name" value="UDP-3-O-ACYL-N-ACETYLGLUCOSAMINE DEACETYLASE 1, MITOCHONDRIAL-RELATED"/>
    <property type="match status" value="1"/>
</dbReference>
<feature type="binding site" evidence="12">
    <location>
        <position position="234"/>
    </location>
    <ligand>
        <name>Zn(2+)</name>
        <dbReference type="ChEBI" id="CHEBI:29105"/>
    </ligand>
</feature>
<dbReference type="InterPro" id="IPR004463">
    <property type="entry name" value="UDP-acyl_GlcNac_deAcase"/>
</dbReference>
<evidence type="ECO:0000256" key="9">
    <source>
        <dbReference type="ARBA" id="ARBA00022833"/>
    </source>
</evidence>
<keyword evidence="9 12" id="KW-0862">Zinc</keyword>
<dbReference type="SUPFAM" id="SSF54211">
    <property type="entry name" value="Ribosomal protein S5 domain 2-like"/>
    <property type="match status" value="2"/>
</dbReference>
<keyword evidence="6 12" id="KW-0441">Lipid A biosynthesis</keyword>
<gene>
    <name evidence="12 13" type="primary">lpxC</name>
    <name evidence="13" type="ORF">HZB08_02945</name>
</gene>
<dbReference type="InterPro" id="IPR015870">
    <property type="entry name" value="UDP-acyl_N-AcGlcN_deAcase_N"/>
</dbReference>
<evidence type="ECO:0000256" key="12">
    <source>
        <dbReference type="HAMAP-Rule" id="MF_00388"/>
    </source>
</evidence>
<comment type="cofactor">
    <cofactor evidence="1 12">
        <name>Zn(2+)</name>
        <dbReference type="ChEBI" id="CHEBI:29105"/>
    </cofactor>
</comment>
<dbReference type="EC" id="3.5.1.108" evidence="4 12"/>
<evidence type="ECO:0000256" key="6">
    <source>
        <dbReference type="ARBA" id="ARBA00022556"/>
    </source>
</evidence>
<evidence type="ECO:0000313" key="14">
    <source>
        <dbReference type="Proteomes" id="UP000808761"/>
    </source>
</evidence>
<evidence type="ECO:0000256" key="8">
    <source>
        <dbReference type="ARBA" id="ARBA00022801"/>
    </source>
</evidence>
<dbReference type="GO" id="GO:0103117">
    <property type="term" value="F:UDP-3-O-acyl-N-acetylglucosamine deacetylase activity"/>
    <property type="evidence" value="ECO:0007669"/>
    <property type="project" value="UniProtKB-UniRule"/>
</dbReference>
<evidence type="ECO:0000256" key="5">
    <source>
        <dbReference type="ARBA" id="ARBA00022516"/>
    </source>
</evidence>
<evidence type="ECO:0000256" key="7">
    <source>
        <dbReference type="ARBA" id="ARBA00022723"/>
    </source>
</evidence>
<evidence type="ECO:0000313" key="13">
    <source>
        <dbReference type="EMBL" id="MBI5078958.1"/>
    </source>
</evidence>
<dbReference type="InterPro" id="IPR011334">
    <property type="entry name" value="UDP-acyl_GlcNac_deAcase_C"/>
</dbReference>
<feature type="binding site" evidence="12">
    <location>
        <position position="238"/>
    </location>
    <ligand>
        <name>Zn(2+)</name>
        <dbReference type="ChEBI" id="CHEBI:29105"/>
    </ligand>
</feature>
<accession>A0A9D6UN08</accession>
<keyword evidence="10 12" id="KW-0443">Lipid metabolism</keyword>
<keyword evidence="5 12" id="KW-0444">Lipid biosynthesis</keyword>
<evidence type="ECO:0000256" key="4">
    <source>
        <dbReference type="ARBA" id="ARBA00012745"/>
    </source>
</evidence>
<evidence type="ECO:0000256" key="1">
    <source>
        <dbReference type="ARBA" id="ARBA00001947"/>
    </source>
</evidence>
<dbReference type="HAMAP" id="MF_00388">
    <property type="entry name" value="LpxC"/>
    <property type="match status" value="1"/>
</dbReference>
<dbReference type="Gene3D" id="3.30.230.20">
    <property type="entry name" value="lpxc deacetylase, domain 1"/>
    <property type="match status" value="1"/>
</dbReference>
<comment type="pathway">
    <text evidence="3 12">Glycolipid biosynthesis; lipid IV(A) biosynthesis; lipid IV(A) from (3R)-3-hydroxytetradecanoyl-[acyl-carrier-protein] and UDP-N-acetyl-alpha-D-glucosamine: step 2/6.</text>
</comment>
<reference evidence="13" key="1">
    <citation type="submission" date="2020-07" db="EMBL/GenBank/DDBJ databases">
        <title>Huge and variable diversity of episymbiotic CPR bacteria and DPANN archaea in groundwater ecosystems.</title>
        <authorList>
            <person name="He C.Y."/>
            <person name="Keren R."/>
            <person name="Whittaker M."/>
            <person name="Farag I.F."/>
            <person name="Doudna J."/>
            <person name="Cate J.H.D."/>
            <person name="Banfield J.F."/>
        </authorList>
    </citation>
    <scope>NUCLEOTIDE SEQUENCE</scope>
    <source>
        <strain evidence="13">NC_groundwater_1860_Pr3_B-0.1um_51_7</strain>
    </source>
</reference>
<dbReference type="Proteomes" id="UP000808761">
    <property type="component" value="Unassembled WGS sequence"/>
</dbReference>
<keyword evidence="7 12" id="KW-0479">Metal-binding</keyword>
<organism evidence="13 14">
    <name type="scientific">Candidatus Saganbacteria bacterium</name>
    <dbReference type="NCBI Taxonomy" id="2575572"/>
    <lineage>
        <taxon>Bacteria</taxon>
        <taxon>Bacillati</taxon>
        <taxon>Saganbacteria</taxon>
    </lineage>
</organism>
<comment type="catalytic activity">
    <reaction evidence="11 12">
        <text>a UDP-3-O-[(3R)-3-hydroxyacyl]-N-acetyl-alpha-D-glucosamine + H2O = a UDP-3-O-[(3R)-3-hydroxyacyl]-alpha-D-glucosamine + acetate</text>
        <dbReference type="Rhea" id="RHEA:67816"/>
        <dbReference type="ChEBI" id="CHEBI:15377"/>
        <dbReference type="ChEBI" id="CHEBI:30089"/>
        <dbReference type="ChEBI" id="CHEBI:137740"/>
        <dbReference type="ChEBI" id="CHEBI:173225"/>
        <dbReference type="EC" id="3.5.1.108"/>
    </reaction>
</comment>
<feature type="binding site" evidence="12">
    <location>
        <position position="69"/>
    </location>
    <ligand>
        <name>Zn(2+)</name>
        <dbReference type="ChEBI" id="CHEBI:29105"/>
    </ligand>
</feature>
<name>A0A9D6UN08_UNCSA</name>
<dbReference type="GO" id="GO:0009245">
    <property type="term" value="P:lipid A biosynthetic process"/>
    <property type="evidence" value="ECO:0007669"/>
    <property type="project" value="UniProtKB-UniRule"/>
</dbReference>
<comment type="function">
    <text evidence="2 12">Catalyzes the hydrolysis of UDP-3-O-myristoyl-N-acetylglucosamine to form UDP-3-O-myristoylglucosamine and acetate, the committed step in lipid A biosynthesis.</text>
</comment>
<dbReference type="InterPro" id="IPR020568">
    <property type="entry name" value="Ribosomal_Su5_D2-typ_SF"/>
</dbReference>
<dbReference type="PANTHER" id="PTHR33694">
    <property type="entry name" value="UDP-3-O-ACYL-N-ACETYLGLUCOSAMINE DEACETYLASE 1, MITOCHONDRIAL-RELATED"/>
    <property type="match status" value="1"/>
</dbReference>
<feature type="active site" description="Proton donor" evidence="12">
    <location>
        <position position="261"/>
    </location>
</feature>
<dbReference type="Pfam" id="PF03331">
    <property type="entry name" value="LpxC"/>
    <property type="match status" value="1"/>
</dbReference>
<dbReference type="NCBIfam" id="TIGR00325">
    <property type="entry name" value="lpxC"/>
    <property type="match status" value="1"/>
</dbReference>
<evidence type="ECO:0000256" key="2">
    <source>
        <dbReference type="ARBA" id="ARBA00002923"/>
    </source>
</evidence>
<proteinExistence type="inferred from homology"/>
<keyword evidence="8 12" id="KW-0378">Hydrolase</keyword>
<evidence type="ECO:0000256" key="11">
    <source>
        <dbReference type="ARBA" id="ARBA00024535"/>
    </source>
</evidence>
<evidence type="ECO:0000256" key="10">
    <source>
        <dbReference type="ARBA" id="ARBA00023098"/>
    </source>
</evidence>
<dbReference type="GO" id="GO:0016020">
    <property type="term" value="C:membrane"/>
    <property type="evidence" value="ECO:0007669"/>
    <property type="project" value="GOC"/>
</dbReference>
<evidence type="ECO:0000256" key="3">
    <source>
        <dbReference type="ARBA" id="ARBA00005002"/>
    </source>
</evidence>
<dbReference type="GO" id="GO:0046872">
    <property type="term" value="F:metal ion binding"/>
    <property type="evidence" value="ECO:0007669"/>
    <property type="project" value="UniProtKB-KW"/>
</dbReference>
<dbReference type="Gene3D" id="3.30.1700.10">
    <property type="entry name" value="lpxc deacetylase, domain 2"/>
    <property type="match status" value="1"/>
</dbReference>
<sequence>MSQSPGPNHVEIEGIGLHSGEKSKIILRPALPGAGIVFIQNGEKIPALLQNLKGTQRTTSLCGLSVVEHLLSALAGTGVDDLEIEVIGREIPILDGSALPYVEALQKGGFLNPTIVGKATIVAKPKKERNYLEIKTHLKVTGNHAALEVFPYRGFKVNFTVEFPGVGVQQFLFDAEKQDYKKEIAPARTFGWREELEELKTKGLALGVSLDNALVLDKNGYVNQPRFPDEIVRHKILDLIGDLSLLGRPLRAEIRAARSGHKLNADLVEKIQDFVSRFC</sequence>
<comment type="similarity">
    <text evidence="12">Belongs to the LpxC family.</text>
</comment>
<dbReference type="EMBL" id="JACRKR010000143">
    <property type="protein sequence ID" value="MBI5078958.1"/>
    <property type="molecule type" value="Genomic_DNA"/>
</dbReference>
<protein>
    <recommendedName>
        <fullName evidence="4 12">UDP-3-O-acyl-N-acetylglucosamine deacetylase</fullName>
        <shortName evidence="12">UDP-3-O-acyl-GlcNAc deacetylase</shortName>
        <ecNumber evidence="4 12">3.5.1.108</ecNumber>
    </recommendedName>
    <alternativeName>
        <fullName evidence="12">UDP-3-O-[R-3-hydroxymyristoyl]-N-acetylglucosamine deacetylase</fullName>
    </alternativeName>
</protein>
<comment type="caution">
    <text evidence="13">The sequence shown here is derived from an EMBL/GenBank/DDBJ whole genome shotgun (WGS) entry which is preliminary data.</text>
</comment>